<gene>
    <name evidence="6" type="ORF">J437_LFUL009276</name>
</gene>
<dbReference type="InterPro" id="IPR013818">
    <property type="entry name" value="Lipase"/>
</dbReference>
<evidence type="ECO:0000256" key="2">
    <source>
        <dbReference type="ARBA" id="ARBA00010701"/>
    </source>
</evidence>
<dbReference type="GO" id="GO:0005615">
    <property type="term" value="C:extracellular space"/>
    <property type="evidence" value="ECO:0007669"/>
    <property type="project" value="TreeGrafter"/>
</dbReference>
<reference evidence="6" key="1">
    <citation type="submission" date="2013-04" db="EMBL/GenBank/DDBJ databases">
        <authorList>
            <person name="Qu J."/>
            <person name="Murali S.C."/>
            <person name="Bandaranaike D."/>
            <person name="Bellair M."/>
            <person name="Blankenburg K."/>
            <person name="Chao H."/>
            <person name="Dinh H."/>
            <person name="Doddapaneni H."/>
            <person name="Downs B."/>
            <person name="Dugan-Rocha S."/>
            <person name="Elkadiri S."/>
            <person name="Gnanaolivu R.D."/>
            <person name="Hernandez B."/>
            <person name="Javaid M."/>
            <person name="Jayaseelan J.C."/>
            <person name="Lee S."/>
            <person name="Li M."/>
            <person name="Ming W."/>
            <person name="Munidasa M."/>
            <person name="Muniz J."/>
            <person name="Nguyen L."/>
            <person name="Ongeri F."/>
            <person name="Osuji N."/>
            <person name="Pu L.-L."/>
            <person name="Puazo M."/>
            <person name="Qu C."/>
            <person name="Quiroz J."/>
            <person name="Raj R."/>
            <person name="Weissenberger G."/>
            <person name="Xin Y."/>
            <person name="Zou X."/>
            <person name="Han Y."/>
            <person name="Richards S."/>
            <person name="Worley K."/>
            <person name="Muzny D."/>
            <person name="Gibbs R."/>
        </authorList>
    </citation>
    <scope>NUCLEOTIDE SEQUENCE</scope>
    <source>
        <strain evidence="6">Sampled in the wild</strain>
    </source>
</reference>
<sequence length="179" mass="19705">MRCRVPLLLTIRINQMYFISHGYLETANKTWIHKMVSELLKKDDVNVVTVDWIGGSGPTYTQAVSNIRQVGVMTAHLIKMLMEEGGVNPEKIQLIGHSLGSHLFGYVGHKMKEFGARIGRITGMDPADPQFDGTDPMVRLDPEDAPFVDIIHTDTRPFVSGGFGLAASIGHIDVYPNGG</sequence>
<dbReference type="OrthoDB" id="199913at2759"/>
<dbReference type="Gene3D" id="3.40.50.1820">
    <property type="entry name" value="alpha/beta hydrolase"/>
    <property type="match status" value="1"/>
</dbReference>
<evidence type="ECO:0000313" key="7">
    <source>
        <dbReference type="Proteomes" id="UP000792457"/>
    </source>
</evidence>
<dbReference type="InterPro" id="IPR029058">
    <property type="entry name" value="AB_hydrolase_fold"/>
</dbReference>
<evidence type="ECO:0000256" key="1">
    <source>
        <dbReference type="ARBA" id="ARBA00004613"/>
    </source>
</evidence>
<comment type="caution">
    <text evidence="6">The sequence shown here is derived from an EMBL/GenBank/DDBJ whole genome shotgun (WGS) entry which is preliminary data.</text>
</comment>
<feature type="domain" description="Lipase" evidence="5">
    <location>
        <begin position="15"/>
        <end position="179"/>
    </location>
</feature>
<name>A0A8K0K826_LADFU</name>
<comment type="subcellular location">
    <subcellularLocation>
        <location evidence="1">Secreted</location>
    </subcellularLocation>
</comment>
<dbReference type="Proteomes" id="UP000792457">
    <property type="component" value="Unassembled WGS sequence"/>
</dbReference>
<evidence type="ECO:0000256" key="3">
    <source>
        <dbReference type="ARBA" id="ARBA00022525"/>
    </source>
</evidence>
<protein>
    <recommendedName>
        <fullName evidence="5">Lipase domain-containing protein</fullName>
    </recommendedName>
</protein>
<organism evidence="6 7">
    <name type="scientific">Ladona fulva</name>
    <name type="common">Scarce chaser dragonfly</name>
    <name type="synonym">Libellula fulva</name>
    <dbReference type="NCBI Taxonomy" id="123851"/>
    <lineage>
        <taxon>Eukaryota</taxon>
        <taxon>Metazoa</taxon>
        <taxon>Ecdysozoa</taxon>
        <taxon>Arthropoda</taxon>
        <taxon>Hexapoda</taxon>
        <taxon>Insecta</taxon>
        <taxon>Pterygota</taxon>
        <taxon>Palaeoptera</taxon>
        <taxon>Odonata</taxon>
        <taxon>Epiprocta</taxon>
        <taxon>Anisoptera</taxon>
        <taxon>Libelluloidea</taxon>
        <taxon>Libellulidae</taxon>
        <taxon>Ladona</taxon>
    </lineage>
</organism>
<reference evidence="6" key="2">
    <citation type="submission" date="2017-10" db="EMBL/GenBank/DDBJ databases">
        <title>Ladona fulva Genome sequencing and assembly.</title>
        <authorList>
            <person name="Murali S."/>
            <person name="Richards S."/>
            <person name="Bandaranaike D."/>
            <person name="Bellair M."/>
            <person name="Blankenburg K."/>
            <person name="Chao H."/>
            <person name="Dinh H."/>
            <person name="Doddapaneni H."/>
            <person name="Dugan-Rocha S."/>
            <person name="Elkadiri S."/>
            <person name="Gnanaolivu R."/>
            <person name="Hernandez B."/>
            <person name="Skinner E."/>
            <person name="Javaid M."/>
            <person name="Lee S."/>
            <person name="Li M."/>
            <person name="Ming W."/>
            <person name="Munidasa M."/>
            <person name="Muniz J."/>
            <person name="Nguyen L."/>
            <person name="Hughes D."/>
            <person name="Osuji N."/>
            <person name="Pu L.-L."/>
            <person name="Puazo M."/>
            <person name="Qu C."/>
            <person name="Quiroz J."/>
            <person name="Raj R."/>
            <person name="Weissenberger G."/>
            <person name="Xin Y."/>
            <person name="Zou X."/>
            <person name="Han Y."/>
            <person name="Worley K."/>
            <person name="Muzny D."/>
            <person name="Gibbs R."/>
        </authorList>
    </citation>
    <scope>NUCLEOTIDE SEQUENCE</scope>
    <source>
        <strain evidence="6">Sampled in the wild</strain>
    </source>
</reference>
<keyword evidence="7" id="KW-1185">Reference proteome</keyword>
<keyword evidence="3" id="KW-0964">Secreted</keyword>
<dbReference type="PANTHER" id="PTHR11610:SF185">
    <property type="entry name" value="LD47264P"/>
    <property type="match status" value="1"/>
</dbReference>
<dbReference type="Pfam" id="PF00151">
    <property type="entry name" value="Lipase"/>
    <property type="match status" value="1"/>
</dbReference>
<dbReference type="EMBL" id="KZ308471">
    <property type="protein sequence ID" value="KAG8230214.1"/>
    <property type="molecule type" value="Genomic_DNA"/>
</dbReference>
<evidence type="ECO:0000256" key="4">
    <source>
        <dbReference type="RuleBase" id="RU004262"/>
    </source>
</evidence>
<dbReference type="InterPro" id="IPR000734">
    <property type="entry name" value="TAG_lipase"/>
</dbReference>
<dbReference type="GO" id="GO:0016298">
    <property type="term" value="F:lipase activity"/>
    <property type="evidence" value="ECO:0007669"/>
    <property type="project" value="InterPro"/>
</dbReference>
<evidence type="ECO:0000259" key="5">
    <source>
        <dbReference type="Pfam" id="PF00151"/>
    </source>
</evidence>
<dbReference type="SUPFAM" id="SSF53474">
    <property type="entry name" value="alpha/beta-Hydrolases"/>
    <property type="match status" value="1"/>
</dbReference>
<dbReference type="PANTHER" id="PTHR11610">
    <property type="entry name" value="LIPASE"/>
    <property type="match status" value="1"/>
</dbReference>
<comment type="similarity">
    <text evidence="2 4">Belongs to the AB hydrolase superfamily. Lipase family.</text>
</comment>
<dbReference type="GO" id="GO:0016042">
    <property type="term" value="P:lipid catabolic process"/>
    <property type="evidence" value="ECO:0007669"/>
    <property type="project" value="TreeGrafter"/>
</dbReference>
<proteinExistence type="inferred from homology"/>
<dbReference type="PRINTS" id="PR00821">
    <property type="entry name" value="TAGLIPASE"/>
</dbReference>
<accession>A0A8K0K826</accession>
<evidence type="ECO:0000313" key="6">
    <source>
        <dbReference type="EMBL" id="KAG8230214.1"/>
    </source>
</evidence>
<dbReference type="AlphaFoldDB" id="A0A8K0K826"/>